<reference evidence="1 2" key="1">
    <citation type="journal article" date="2015" name="Genome Announc.">
        <title>Complete Genome Sequence of Methylobacterium aquaticum Strain 22A, Isolated from Racomitrium japonicum Moss.</title>
        <authorList>
            <person name="Tani A."/>
            <person name="Ogura Y."/>
            <person name="Hayashi T."/>
            <person name="Kimbara K."/>
        </authorList>
    </citation>
    <scope>NUCLEOTIDE SEQUENCE [LARGE SCALE GENOMIC DNA]</scope>
    <source>
        <strain evidence="1 2">MA-22A</strain>
    </source>
</reference>
<name>A0A0C6FQN6_9HYPH</name>
<dbReference type="Proteomes" id="UP000061432">
    <property type="component" value="Chromosome"/>
</dbReference>
<dbReference type="EMBL" id="AP014704">
    <property type="protein sequence ID" value="BAQ47609.1"/>
    <property type="molecule type" value="Genomic_DNA"/>
</dbReference>
<accession>A0A0C6FQN6</accession>
<gene>
    <name evidence="1" type="ORF">Maq22A_c23240</name>
</gene>
<protein>
    <submittedName>
        <fullName evidence="1">Uncharacterized protein</fullName>
    </submittedName>
</protein>
<dbReference type="KEGG" id="maqu:Maq22A_c23240"/>
<evidence type="ECO:0000313" key="2">
    <source>
        <dbReference type="Proteomes" id="UP000061432"/>
    </source>
</evidence>
<dbReference type="AlphaFoldDB" id="A0A0C6FQN6"/>
<sequence length="65" mass="7141">MHLETLTRLQADHGMRNLAEFGRQSHDVVEALLRDIVEGIVGPGHVFVRQACELGFSVGDDPQTA</sequence>
<proteinExistence type="predicted"/>
<organism evidence="1 2">
    <name type="scientific">Methylobacterium aquaticum</name>
    <dbReference type="NCBI Taxonomy" id="270351"/>
    <lineage>
        <taxon>Bacteria</taxon>
        <taxon>Pseudomonadati</taxon>
        <taxon>Pseudomonadota</taxon>
        <taxon>Alphaproteobacteria</taxon>
        <taxon>Hyphomicrobiales</taxon>
        <taxon>Methylobacteriaceae</taxon>
        <taxon>Methylobacterium</taxon>
    </lineage>
</organism>
<evidence type="ECO:0000313" key="1">
    <source>
        <dbReference type="EMBL" id="BAQ47609.1"/>
    </source>
</evidence>
<reference evidence="2" key="2">
    <citation type="submission" date="2015-01" db="EMBL/GenBank/DDBJ databases">
        <title>Complete genome sequence of Methylobacterium aquaticum strain 22A.</title>
        <authorList>
            <person name="Tani A."/>
            <person name="Ogura Y."/>
            <person name="Hayashi T."/>
        </authorList>
    </citation>
    <scope>NUCLEOTIDE SEQUENCE [LARGE SCALE GENOMIC DNA]</scope>
    <source>
        <strain evidence="2">MA-22A</strain>
    </source>
</reference>